<proteinExistence type="predicted"/>
<organism evidence="1 2">
    <name type="scientific">Datura stramonium</name>
    <name type="common">Jimsonweed</name>
    <name type="synonym">Common thornapple</name>
    <dbReference type="NCBI Taxonomy" id="4076"/>
    <lineage>
        <taxon>Eukaryota</taxon>
        <taxon>Viridiplantae</taxon>
        <taxon>Streptophyta</taxon>
        <taxon>Embryophyta</taxon>
        <taxon>Tracheophyta</taxon>
        <taxon>Spermatophyta</taxon>
        <taxon>Magnoliopsida</taxon>
        <taxon>eudicotyledons</taxon>
        <taxon>Gunneridae</taxon>
        <taxon>Pentapetalae</taxon>
        <taxon>asterids</taxon>
        <taxon>lamiids</taxon>
        <taxon>Solanales</taxon>
        <taxon>Solanaceae</taxon>
        <taxon>Solanoideae</taxon>
        <taxon>Datureae</taxon>
        <taxon>Datura</taxon>
    </lineage>
</organism>
<reference evidence="1 2" key="1">
    <citation type="journal article" date="2021" name="BMC Genomics">
        <title>Datura genome reveals duplications of psychoactive alkaloid biosynthetic genes and high mutation rate following tissue culture.</title>
        <authorList>
            <person name="Rajewski A."/>
            <person name="Carter-House D."/>
            <person name="Stajich J."/>
            <person name="Litt A."/>
        </authorList>
    </citation>
    <scope>NUCLEOTIDE SEQUENCE [LARGE SCALE GENOMIC DNA]</scope>
    <source>
        <strain evidence="1">AR-01</strain>
    </source>
</reference>
<comment type="caution">
    <text evidence="1">The sequence shown here is derived from an EMBL/GenBank/DDBJ whole genome shotgun (WGS) entry which is preliminary data.</text>
</comment>
<protein>
    <recommendedName>
        <fullName evidence="3">Ethanolamine utilization protein EutN</fullName>
    </recommendedName>
</protein>
<name>A0ABS8TMZ4_DATST</name>
<accession>A0ABS8TMZ4</accession>
<evidence type="ECO:0000313" key="1">
    <source>
        <dbReference type="EMBL" id="MCD7472218.1"/>
    </source>
</evidence>
<dbReference type="Proteomes" id="UP000823775">
    <property type="component" value="Unassembled WGS sequence"/>
</dbReference>
<evidence type="ECO:0008006" key="3">
    <source>
        <dbReference type="Google" id="ProtNLM"/>
    </source>
</evidence>
<evidence type="ECO:0000313" key="2">
    <source>
        <dbReference type="Proteomes" id="UP000823775"/>
    </source>
</evidence>
<keyword evidence="2" id="KW-1185">Reference proteome</keyword>
<sequence length="88" mass="9206">MVVGVKLDSRSKELQTWALVKVARPGDHVVVVHALHPNSDDNTILCGIESAEKSKGFLVVPGAVGGCSVEVATEDKGLPAAAMTDLRL</sequence>
<gene>
    <name evidence="1" type="ORF">HAX54_013237</name>
</gene>
<dbReference type="EMBL" id="JACEIK010001791">
    <property type="protein sequence ID" value="MCD7472218.1"/>
    <property type="molecule type" value="Genomic_DNA"/>
</dbReference>